<dbReference type="AlphaFoldDB" id="A0AA86QHP1"/>
<protein>
    <submittedName>
        <fullName evidence="2">Hypothetical_protein</fullName>
    </submittedName>
</protein>
<accession>A0AA86QHP1</accession>
<organism evidence="1">
    <name type="scientific">Hexamita inflata</name>
    <dbReference type="NCBI Taxonomy" id="28002"/>
    <lineage>
        <taxon>Eukaryota</taxon>
        <taxon>Metamonada</taxon>
        <taxon>Diplomonadida</taxon>
        <taxon>Hexamitidae</taxon>
        <taxon>Hexamitinae</taxon>
        <taxon>Hexamita</taxon>
    </lineage>
</organism>
<keyword evidence="3" id="KW-1185">Reference proteome</keyword>
<gene>
    <name evidence="1" type="ORF">HINF_LOCUS42443</name>
    <name evidence="2" type="ORF">HINF_LOCUS46529</name>
</gene>
<reference evidence="1" key="1">
    <citation type="submission" date="2023-06" db="EMBL/GenBank/DDBJ databases">
        <authorList>
            <person name="Kurt Z."/>
        </authorList>
    </citation>
    <scope>NUCLEOTIDE SEQUENCE</scope>
</reference>
<evidence type="ECO:0000313" key="3">
    <source>
        <dbReference type="Proteomes" id="UP001642409"/>
    </source>
</evidence>
<dbReference type="Proteomes" id="UP001642409">
    <property type="component" value="Unassembled WGS sequence"/>
</dbReference>
<evidence type="ECO:0000313" key="1">
    <source>
        <dbReference type="EMBL" id="CAI9954798.1"/>
    </source>
</evidence>
<proteinExistence type="predicted"/>
<dbReference type="EMBL" id="CAXDID020000206">
    <property type="protein sequence ID" value="CAL6055408.1"/>
    <property type="molecule type" value="Genomic_DNA"/>
</dbReference>
<name>A0AA86QHP1_9EUKA</name>
<evidence type="ECO:0000313" key="2">
    <source>
        <dbReference type="EMBL" id="CAL6055408.1"/>
    </source>
</evidence>
<dbReference type="EMBL" id="CATOUU010000851">
    <property type="protein sequence ID" value="CAI9954798.1"/>
    <property type="molecule type" value="Genomic_DNA"/>
</dbReference>
<reference evidence="2 3" key="2">
    <citation type="submission" date="2024-07" db="EMBL/GenBank/DDBJ databases">
        <authorList>
            <person name="Akdeniz Z."/>
        </authorList>
    </citation>
    <scope>NUCLEOTIDE SEQUENCE [LARGE SCALE GENOMIC DNA]</scope>
</reference>
<sequence>MIQLISQKQQVNKQRAVRQVSLTLTKEQKRRFRRQTRLRLRLAKKANNSSQLNEPNEQKQTILKQLPPLQSNTSAPQTPFQTAVFILFEQNKFVKTDILRQKLNGFFTEFNGHSIFLINGAERNVNRFVCKFSYPGFVLSQYGSGKEYGEFGEWKGDQNGAEAVEWAKRVLELYK</sequence>
<comment type="caution">
    <text evidence="1">The sequence shown here is derived from an EMBL/GenBank/DDBJ whole genome shotgun (WGS) entry which is preliminary data.</text>
</comment>